<dbReference type="Gene3D" id="3.30.750.24">
    <property type="entry name" value="STAS domain"/>
    <property type="match status" value="1"/>
</dbReference>
<dbReference type="SUPFAM" id="SSF55785">
    <property type="entry name" value="PYP-like sensor domain (PAS domain)"/>
    <property type="match status" value="1"/>
</dbReference>
<name>A6GHR4_9BACT</name>
<dbReference type="EMBL" id="ABCS01000123">
    <property type="protein sequence ID" value="EDM74606.1"/>
    <property type="molecule type" value="Genomic_DNA"/>
</dbReference>
<gene>
    <name evidence="4" type="ORF">PPSIR1_17250</name>
</gene>
<evidence type="ECO:0000259" key="3">
    <source>
        <dbReference type="PROSITE" id="PS50801"/>
    </source>
</evidence>
<dbReference type="Pfam" id="PF08448">
    <property type="entry name" value="PAS_4"/>
    <property type="match status" value="1"/>
</dbReference>
<dbReference type="Proteomes" id="UP000005801">
    <property type="component" value="Unassembled WGS sequence"/>
</dbReference>
<dbReference type="InterPro" id="IPR035965">
    <property type="entry name" value="PAS-like_dom_sf"/>
</dbReference>
<dbReference type="PROSITE" id="PS50801">
    <property type="entry name" value="STAS"/>
    <property type="match status" value="1"/>
</dbReference>
<dbReference type="PANTHER" id="PTHR33745">
    <property type="entry name" value="RSBT ANTAGONIST PROTEIN RSBS-RELATED"/>
    <property type="match status" value="1"/>
</dbReference>
<comment type="caution">
    <text evidence="4">The sequence shown here is derived from an EMBL/GenBank/DDBJ whole genome shotgun (WGS) entry which is preliminary data.</text>
</comment>
<organism evidence="4 5">
    <name type="scientific">Plesiocystis pacifica SIR-1</name>
    <dbReference type="NCBI Taxonomy" id="391625"/>
    <lineage>
        <taxon>Bacteria</taxon>
        <taxon>Pseudomonadati</taxon>
        <taxon>Myxococcota</taxon>
        <taxon>Polyangia</taxon>
        <taxon>Nannocystales</taxon>
        <taxon>Nannocystaceae</taxon>
        <taxon>Plesiocystis</taxon>
    </lineage>
</organism>
<dbReference type="eggNOG" id="COG1366">
    <property type="taxonomic scope" value="Bacteria"/>
</dbReference>
<dbReference type="InterPro" id="IPR002645">
    <property type="entry name" value="STAS_dom"/>
</dbReference>
<dbReference type="Gene3D" id="3.30.450.20">
    <property type="entry name" value="PAS domain"/>
    <property type="match status" value="1"/>
</dbReference>
<evidence type="ECO:0000256" key="2">
    <source>
        <dbReference type="SAM" id="Coils"/>
    </source>
</evidence>
<evidence type="ECO:0000313" key="4">
    <source>
        <dbReference type="EMBL" id="EDM74606.1"/>
    </source>
</evidence>
<keyword evidence="5" id="KW-1185">Reference proteome</keyword>
<dbReference type="AlphaFoldDB" id="A6GHR4"/>
<sequence>MVEVAEMPSLEHVPAWVWLASDAGDFIQSSAYVHALTGGPDRAPANWFAALGPAEAARFRGELAACRRAGAPLRRFRHTLALGDGAPIEVETDCSARELADGAAVLAGVTREAPPRSTAAENALVYLNELPILLAVTDDRGTTELVNKTVLDPLRLTPESVRGVPFDALPCWVHDPGVQARIREAIVEASEGRGVVVELEARFAGSTLPMKYTCDPLFDDEGEVSTLLHTGTPLVEQRRIRTELQRKLEIIERQAQAIRVMSTPVLQVWEGVFVIPIIGTFDAARSEALMEATLGHVSASASRFAILDLTGVDAIDDNIADHLRRVVNSARLVGATCVLTGLSPTIAQTLAGLDVDRSKVVTLRNLESGLRYCLRALATRESSQENQT</sequence>
<evidence type="ECO:0000313" key="5">
    <source>
        <dbReference type="Proteomes" id="UP000005801"/>
    </source>
</evidence>
<feature type="coiled-coil region" evidence="2">
    <location>
        <begin position="234"/>
        <end position="261"/>
    </location>
</feature>
<evidence type="ECO:0000256" key="1">
    <source>
        <dbReference type="ARBA" id="ARBA00022553"/>
    </source>
</evidence>
<feature type="domain" description="STAS" evidence="3">
    <location>
        <begin position="262"/>
        <end position="377"/>
    </location>
</feature>
<dbReference type="OrthoDB" id="5491356at2"/>
<reference evidence="4 5" key="1">
    <citation type="submission" date="2007-06" db="EMBL/GenBank/DDBJ databases">
        <authorList>
            <person name="Shimkets L."/>
            <person name="Ferriera S."/>
            <person name="Johnson J."/>
            <person name="Kravitz S."/>
            <person name="Beeson K."/>
            <person name="Sutton G."/>
            <person name="Rogers Y.-H."/>
            <person name="Friedman R."/>
            <person name="Frazier M."/>
            <person name="Venter J.C."/>
        </authorList>
    </citation>
    <scope>NUCLEOTIDE SEQUENCE [LARGE SCALE GENOMIC DNA]</scope>
    <source>
        <strain evidence="4 5">SIR-1</strain>
    </source>
</reference>
<dbReference type="Pfam" id="PF01740">
    <property type="entry name" value="STAS"/>
    <property type="match status" value="1"/>
</dbReference>
<dbReference type="InterPro" id="IPR036513">
    <property type="entry name" value="STAS_dom_sf"/>
</dbReference>
<keyword evidence="1" id="KW-0597">Phosphoprotein</keyword>
<dbReference type="InterPro" id="IPR013656">
    <property type="entry name" value="PAS_4"/>
</dbReference>
<protein>
    <submittedName>
        <fullName evidence="4">Putative positive regulator</fullName>
    </submittedName>
</protein>
<proteinExistence type="predicted"/>
<dbReference type="CDD" id="cd07041">
    <property type="entry name" value="STAS_RsbR_RsbS_like"/>
    <property type="match status" value="1"/>
</dbReference>
<accession>A6GHR4</accession>
<dbReference type="STRING" id="391625.PPSIR1_17250"/>
<dbReference type="SUPFAM" id="SSF52091">
    <property type="entry name" value="SpoIIaa-like"/>
    <property type="match status" value="1"/>
</dbReference>
<dbReference type="PANTHER" id="PTHR33745:SF3">
    <property type="entry name" value="RSBT CO-ANTAGONIST PROTEIN RSBRC"/>
    <property type="match status" value="1"/>
</dbReference>
<dbReference type="CDD" id="cd00130">
    <property type="entry name" value="PAS"/>
    <property type="match status" value="1"/>
</dbReference>
<dbReference type="InterPro" id="IPR000014">
    <property type="entry name" value="PAS"/>
</dbReference>
<dbReference type="InterPro" id="IPR051932">
    <property type="entry name" value="Bact_StressResp_Reg"/>
</dbReference>
<keyword evidence="2" id="KW-0175">Coiled coil</keyword>